<feature type="chain" id="PRO_5004189176" description="Periplasmic mercury ion-binding protein" evidence="6">
    <location>
        <begin position="28"/>
        <end position="99"/>
    </location>
</feature>
<dbReference type="AlphaFoldDB" id="Q1GQ54"/>
<dbReference type="eggNOG" id="COG2608">
    <property type="taxonomic scope" value="Bacteria"/>
</dbReference>
<keyword evidence="6" id="KW-0732">Signal</keyword>
<dbReference type="HOGENOM" id="CLU_134973_2_1_5"/>
<evidence type="ECO:0000313" key="8">
    <source>
        <dbReference type="EMBL" id="ABF54218.1"/>
    </source>
</evidence>
<dbReference type="GO" id="GO:0030313">
    <property type="term" value="C:cell envelope"/>
    <property type="evidence" value="ECO:0007669"/>
    <property type="project" value="UniProtKB-SubCell"/>
</dbReference>
<keyword evidence="4 5" id="KW-0476">Mercury</keyword>
<reference evidence="8 9" key="1">
    <citation type="journal article" date="2009" name="Proc. Natl. Acad. Sci. U.S.A.">
        <title>The genomic basis of trophic strategy in marine bacteria.</title>
        <authorList>
            <person name="Lauro F.M."/>
            <person name="McDougald D."/>
            <person name="Thomas T."/>
            <person name="Williams T.J."/>
            <person name="Egan S."/>
            <person name="Rice S."/>
            <person name="DeMaere M.Z."/>
            <person name="Ting L."/>
            <person name="Ertan H."/>
            <person name="Johnson J."/>
            <person name="Ferriera S."/>
            <person name="Lapidus A."/>
            <person name="Anderson I."/>
            <person name="Kyrpides N."/>
            <person name="Munk A.C."/>
            <person name="Detter C."/>
            <person name="Han C.S."/>
            <person name="Brown M.V."/>
            <person name="Robb F.T."/>
            <person name="Kjelleberg S."/>
            <person name="Cavicchioli R."/>
        </authorList>
    </citation>
    <scope>NUCLEOTIDE SEQUENCE [LARGE SCALE GENOMIC DNA]</scope>
    <source>
        <strain evidence="9">DSM 13593 / LMG 18877 / RB2256</strain>
    </source>
</reference>
<keyword evidence="9" id="KW-1185">Reference proteome</keyword>
<evidence type="ECO:0000256" key="4">
    <source>
        <dbReference type="ARBA" id="ARBA00022914"/>
    </source>
</evidence>
<accession>Q1GQ54</accession>
<evidence type="ECO:0000256" key="5">
    <source>
        <dbReference type="RuleBase" id="RU361212"/>
    </source>
</evidence>
<dbReference type="FunFam" id="3.30.70.100:FF:000001">
    <property type="entry name" value="ATPase copper transporting beta"/>
    <property type="match status" value="1"/>
</dbReference>
<dbReference type="InterPro" id="IPR006121">
    <property type="entry name" value="HMA_dom"/>
</dbReference>
<dbReference type="CDD" id="cd00371">
    <property type="entry name" value="HMA"/>
    <property type="match status" value="1"/>
</dbReference>
<dbReference type="EMBL" id="CP000356">
    <property type="protein sequence ID" value="ABF54218.1"/>
    <property type="molecule type" value="Genomic_DNA"/>
</dbReference>
<dbReference type="GO" id="GO:0015097">
    <property type="term" value="F:mercury ion transmembrane transporter activity"/>
    <property type="evidence" value="ECO:0007669"/>
    <property type="project" value="UniProtKB-UniRule"/>
</dbReference>
<dbReference type="InterPro" id="IPR001802">
    <property type="entry name" value="MerP/CopZ"/>
</dbReference>
<dbReference type="GO" id="GO:0045340">
    <property type="term" value="F:mercury ion binding"/>
    <property type="evidence" value="ECO:0007669"/>
    <property type="project" value="UniProtKB-UniRule"/>
</dbReference>
<sequence>MNKETMMKKLTLFAAAAALFASGPAFAAIRTTTLAVENMTCVTCAPTVKKSLSRVPGVTAVEVSAKTHTATVTYDDAKTSTAALIAATTNAGYPSRVRK</sequence>
<dbReference type="PROSITE" id="PS50846">
    <property type="entry name" value="HMA_2"/>
    <property type="match status" value="1"/>
</dbReference>
<keyword evidence="2 5" id="KW-0475">Mercuric resistance</keyword>
<evidence type="ECO:0000256" key="3">
    <source>
        <dbReference type="ARBA" id="ARBA00022723"/>
    </source>
</evidence>
<proteinExistence type="predicted"/>
<dbReference type="KEGG" id="sal:Sala_2511"/>
<dbReference type="Proteomes" id="UP000006578">
    <property type="component" value="Chromosome"/>
</dbReference>
<comment type="function">
    <text evidence="5">Involved in mercury resistance. Acts as a mercury scavenger that specifically binds to a mercuric ion in the periplasm and probably passes it to the cytoplasmic mercuric reductase MerA via the mercuric transport protein MerT.</text>
</comment>
<dbReference type="Pfam" id="PF00403">
    <property type="entry name" value="HMA"/>
    <property type="match status" value="1"/>
</dbReference>
<feature type="signal peptide" evidence="6">
    <location>
        <begin position="1"/>
        <end position="27"/>
    </location>
</feature>
<evidence type="ECO:0000256" key="2">
    <source>
        <dbReference type="ARBA" id="ARBA00022466"/>
    </source>
</evidence>
<dbReference type="STRING" id="317655.Sala_2511"/>
<comment type="subcellular location">
    <subcellularLocation>
        <location evidence="1">Cell envelope</location>
    </subcellularLocation>
    <subcellularLocation>
        <location evidence="5">Periplasm</location>
    </subcellularLocation>
</comment>
<dbReference type="SUPFAM" id="SSF55008">
    <property type="entry name" value="HMA, heavy metal-associated domain"/>
    <property type="match status" value="1"/>
</dbReference>
<keyword evidence="3 5" id="KW-0479">Metal-binding</keyword>
<feature type="domain" description="HMA" evidence="7">
    <location>
        <begin position="30"/>
        <end position="96"/>
    </location>
</feature>
<dbReference type="InterPro" id="IPR036163">
    <property type="entry name" value="HMA_dom_sf"/>
</dbReference>
<evidence type="ECO:0000259" key="7">
    <source>
        <dbReference type="PROSITE" id="PS50846"/>
    </source>
</evidence>
<dbReference type="PRINTS" id="PR00946">
    <property type="entry name" value="HGSCAVENGER"/>
</dbReference>
<evidence type="ECO:0000313" key="9">
    <source>
        <dbReference type="Proteomes" id="UP000006578"/>
    </source>
</evidence>
<dbReference type="Gene3D" id="3.30.70.100">
    <property type="match status" value="1"/>
</dbReference>
<dbReference type="NCBIfam" id="TIGR02052">
    <property type="entry name" value="MerP"/>
    <property type="match status" value="1"/>
</dbReference>
<dbReference type="InterPro" id="IPR011795">
    <property type="entry name" value="MerP"/>
</dbReference>
<dbReference type="GO" id="GO:0042597">
    <property type="term" value="C:periplasmic space"/>
    <property type="evidence" value="ECO:0007669"/>
    <property type="project" value="UniProtKB-SubCell"/>
</dbReference>
<gene>
    <name evidence="5" type="primary">merP</name>
    <name evidence="8" type="ordered locus">Sala_2511</name>
</gene>
<organism evidence="8 9">
    <name type="scientific">Sphingopyxis alaskensis (strain DSM 13593 / LMG 18877 / RB2256)</name>
    <name type="common">Sphingomonas alaskensis</name>
    <dbReference type="NCBI Taxonomy" id="317655"/>
    <lineage>
        <taxon>Bacteria</taxon>
        <taxon>Pseudomonadati</taxon>
        <taxon>Pseudomonadota</taxon>
        <taxon>Alphaproteobacteria</taxon>
        <taxon>Sphingomonadales</taxon>
        <taxon>Sphingomonadaceae</taxon>
        <taxon>Sphingopyxis</taxon>
    </lineage>
</organism>
<keyword evidence="5" id="KW-0574">Periplasm</keyword>
<evidence type="ECO:0000256" key="1">
    <source>
        <dbReference type="ARBA" id="ARBA00004196"/>
    </source>
</evidence>
<name>Q1GQ54_SPHAL</name>
<protein>
    <recommendedName>
        <fullName evidence="5">Periplasmic mercury ion-binding protein</fullName>
    </recommendedName>
</protein>
<evidence type="ECO:0000256" key="6">
    <source>
        <dbReference type="SAM" id="SignalP"/>
    </source>
</evidence>